<keyword evidence="3" id="KW-0067">ATP-binding</keyword>
<dbReference type="PROSITE" id="PS51192">
    <property type="entry name" value="HELICASE_ATP_BIND_1"/>
    <property type="match status" value="1"/>
</dbReference>
<proteinExistence type="predicted"/>
<reference evidence="3 4" key="1">
    <citation type="submission" date="2018-09" db="EMBL/GenBank/DDBJ databases">
        <title>Genome sequencing of Nocardioides immobilis CCTCC AB 2017083 for comparison to Nocardioides silvaticus.</title>
        <authorList>
            <person name="Li C."/>
            <person name="Wang G."/>
        </authorList>
    </citation>
    <scope>NUCLEOTIDE SEQUENCE [LARGE SCALE GENOMIC DNA]</scope>
    <source>
        <strain evidence="3 4">CCTCC AB 2017083</strain>
    </source>
</reference>
<name>A0A417Y505_9ACTN</name>
<dbReference type="Proteomes" id="UP000283644">
    <property type="component" value="Unassembled WGS sequence"/>
</dbReference>
<keyword evidence="3" id="KW-0547">Nucleotide-binding</keyword>
<dbReference type="GO" id="GO:0005829">
    <property type="term" value="C:cytosol"/>
    <property type="evidence" value="ECO:0007669"/>
    <property type="project" value="TreeGrafter"/>
</dbReference>
<dbReference type="Gene3D" id="3.40.50.300">
    <property type="entry name" value="P-loop containing nucleotide triphosphate hydrolases"/>
    <property type="match status" value="2"/>
</dbReference>
<keyword evidence="4" id="KW-1185">Reference proteome</keyword>
<keyword evidence="3" id="KW-0347">Helicase</keyword>
<dbReference type="SMART" id="SM00487">
    <property type="entry name" value="DEXDc"/>
    <property type="match status" value="1"/>
</dbReference>
<feature type="region of interest" description="Disordered" evidence="1">
    <location>
        <begin position="493"/>
        <end position="515"/>
    </location>
</feature>
<dbReference type="Pfam" id="PF04851">
    <property type="entry name" value="ResIII"/>
    <property type="match status" value="1"/>
</dbReference>
<dbReference type="PANTHER" id="PTHR47396">
    <property type="entry name" value="TYPE I RESTRICTION ENZYME ECOKI R PROTEIN"/>
    <property type="match status" value="1"/>
</dbReference>
<comment type="caution">
    <text evidence="3">The sequence shown here is derived from an EMBL/GenBank/DDBJ whole genome shotgun (WGS) entry which is preliminary data.</text>
</comment>
<protein>
    <submittedName>
        <fullName evidence="3">DEAD/DEAH box helicase</fullName>
    </submittedName>
</protein>
<evidence type="ECO:0000256" key="1">
    <source>
        <dbReference type="SAM" id="MobiDB-lite"/>
    </source>
</evidence>
<dbReference type="PANTHER" id="PTHR47396:SF2">
    <property type="entry name" value="HELICASE ATP-BINDING DOMAIN-CONTAINING PROTEIN"/>
    <property type="match status" value="1"/>
</dbReference>
<dbReference type="InterPro" id="IPR006935">
    <property type="entry name" value="Helicase/UvrB_N"/>
</dbReference>
<feature type="domain" description="Helicase ATP-binding" evidence="2">
    <location>
        <begin position="30"/>
        <end position="189"/>
    </location>
</feature>
<dbReference type="AlphaFoldDB" id="A0A417Y505"/>
<dbReference type="GO" id="GO:0004386">
    <property type="term" value="F:helicase activity"/>
    <property type="evidence" value="ECO:0007669"/>
    <property type="project" value="UniProtKB-KW"/>
</dbReference>
<keyword evidence="3" id="KW-0378">Hydrolase</keyword>
<accession>A0A417Y505</accession>
<dbReference type="GO" id="GO:0003677">
    <property type="term" value="F:DNA binding"/>
    <property type="evidence" value="ECO:0007669"/>
    <property type="project" value="InterPro"/>
</dbReference>
<dbReference type="GO" id="GO:0005524">
    <property type="term" value="F:ATP binding"/>
    <property type="evidence" value="ECO:0007669"/>
    <property type="project" value="InterPro"/>
</dbReference>
<evidence type="ECO:0000259" key="2">
    <source>
        <dbReference type="PROSITE" id="PS51192"/>
    </source>
</evidence>
<dbReference type="InterPro" id="IPR014001">
    <property type="entry name" value="Helicase_ATP-bd"/>
</dbReference>
<gene>
    <name evidence="3" type="ORF">D0Z08_08160</name>
</gene>
<dbReference type="InterPro" id="IPR050742">
    <property type="entry name" value="Helicase_Restrict-Modif_Enz"/>
</dbReference>
<dbReference type="GO" id="GO:0016787">
    <property type="term" value="F:hydrolase activity"/>
    <property type="evidence" value="ECO:0007669"/>
    <property type="project" value="InterPro"/>
</dbReference>
<dbReference type="SUPFAM" id="SSF52540">
    <property type="entry name" value="P-loop containing nucleoside triphosphate hydrolases"/>
    <property type="match status" value="1"/>
</dbReference>
<evidence type="ECO:0000313" key="4">
    <source>
        <dbReference type="Proteomes" id="UP000283644"/>
    </source>
</evidence>
<dbReference type="EMBL" id="QXGH01000012">
    <property type="protein sequence ID" value="RHW27762.1"/>
    <property type="molecule type" value="Genomic_DNA"/>
</dbReference>
<dbReference type="OrthoDB" id="5165890at2"/>
<dbReference type="InterPro" id="IPR027417">
    <property type="entry name" value="P-loop_NTPase"/>
</dbReference>
<dbReference type="RefSeq" id="WP_118924725.1">
    <property type="nucleotide sequence ID" value="NZ_QXGH01000012.1"/>
</dbReference>
<evidence type="ECO:0000313" key="3">
    <source>
        <dbReference type="EMBL" id="RHW27762.1"/>
    </source>
</evidence>
<organism evidence="3 4">
    <name type="scientific">Nocardioides immobilis</name>
    <dbReference type="NCBI Taxonomy" id="2049295"/>
    <lineage>
        <taxon>Bacteria</taxon>
        <taxon>Bacillati</taxon>
        <taxon>Actinomycetota</taxon>
        <taxon>Actinomycetes</taxon>
        <taxon>Propionibacteriales</taxon>
        <taxon>Nocardioidaceae</taxon>
        <taxon>Nocardioides</taxon>
    </lineage>
</organism>
<sequence length="586" mass="63200">MTSLGPAWPERAAWGTAPSLRAWQAAAMRDYLDRTPRDYLAVATPGAGKTTFALSVAAELLGRRMVDRLIIVAPTEHLKMQWAEAAAKAGLPIDPTYSAGKGKISSDYVGVAVTYAGVGVNPLALRIRTERFKTLVILDEIHHAGDALSWGEGVREAFEPAARRLALTGTPFRSDVNPIPFVTYAPGPDGVPRSVADYTYGYAQALADHVVRPVLFLAYSGEMQWRTRAGDEVAASLGEPLTKDLTAQALRTALDPEGSWMPSVLQAADKRLSEVRRHVPDAGGLVIATDQDSARAYAKLLKAISGESATIVLSDEKAASRRISEFSANDSRWLVAVRMVSEGVDVPRLAVGVYATTTATPLFFAQAVGRFVRARTRGEIASVFLPSVPRLLGFAAELEVERDHVLGRKITDEGDIFAAEDDLLARAQAGEAASADEQSVPFEALGSQARFDHALYDGAAFGHEGEVHVGSDEEMDFLGIPGLLEPSQMKELLQQRQASRSKPRKPAAAAAPDTVEQVATHEQLAVMRRELNGLVSAWNHRTGQPHAITHAALRKECGGPAAAIANAEQLRARIDRIREWAVRKSS</sequence>